<dbReference type="SMART" id="SM00028">
    <property type="entry name" value="TPR"/>
    <property type="match status" value="6"/>
</dbReference>
<evidence type="ECO:0000256" key="1">
    <source>
        <dbReference type="ARBA" id="ARBA00022803"/>
    </source>
</evidence>
<dbReference type="InterPro" id="IPR019734">
    <property type="entry name" value="TPR_rpt"/>
</dbReference>
<comment type="similarity">
    <text evidence="2">Belongs to the APC3/CDC27 family.</text>
</comment>
<accession>A0AAD3E362</accession>
<feature type="repeat" description="TPR" evidence="3">
    <location>
        <begin position="133"/>
        <end position="166"/>
    </location>
</feature>
<dbReference type="Pfam" id="PF13432">
    <property type="entry name" value="TPR_16"/>
    <property type="match status" value="2"/>
</dbReference>
<feature type="repeat" description="TPR" evidence="3">
    <location>
        <begin position="235"/>
        <end position="268"/>
    </location>
</feature>
<proteinExistence type="inferred from homology"/>
<dbReference type="EMBL" id="BMAR01000052">
    <property type="protein sequence ID" value="GFR51642.1"/>
    <property type="molecule type" value="Genomic_DNA"/>
</dbReference>
<dbReference type="PANTHER" id="PTHR12558:SF13">
    <property type="entry name" value="CELL DIVISION CYCLE PROTEIN 27 HOMOLOG"/>
    <property type="match status" value="1"/>
</dbReference>
<evidence type="ECO:0000256" key="2">
    <source>
        <dbReference type="ARBA" id="ARBA00038210"/>
    </source>
</evidence>
<feature type="repeat" description="TPR" evidence="3">
    <location>
        <begin position="201"/>
        <end position="234"/>
    </location>
</feature>
<gene>
    <name evidence="5" type="ORF">Agub_g14072</name>
</gene>
<evidence type="ECO:0000256" key="3">
    <source>
        <dbReference type="PROSITE-ProRule" id="PRU00339"/>
    </source>
</evidence>
<feature type="repeat" description="TPR" evidence="3">
    <location>
        <begin position="269"/>
        <end position="302"/>
    </location>
</feature>
<keyword evidence="6" id="KW-1185">Reference proteome</keyword>
<protein>
    <submittedName>
        <fullName evidence="5">Uncharacterized protein</fullName>
    </submittedName>
</protein>
<comment type="caution">
    <text evidence="5">The sequence shown here is derived from an EMBL/GenBank/DDBJ whole genome shotgun (WGS) entry which is preliminary data.</text>
</comment>
<dbReference type="PROSITE" id="PS50005">
    <property type="entry name" value="TPR"/>
    <property type="match status" value="5"/>
</dbReference>
<feature type="compositionally biased region" description="Polar residues" evidence="4">
    <location>
        <begin position="1"/>
        <end position="16"/>
    </location>
</feature>
<dbReference type="GO" id="GO:0016567">
    <property type="term" value="P:protein ubiquitination"/>
    <property type="evidence" value="ECO:0007669"/>
    <property type="project" value="TreeGrafter"/>
</dbReference>
<feature type="repeat" description="TPR" evidence="3">
    <location>
        <begin position="303"/>
        <end position="336"/>
    </location>
</feature>
<dbReference type="SUPFAM" id="SSF48452">
    <property type="entry name" value="TPR-like"/>
    <property type="match status" value="1"/>
</dbReference>
<dbReference type="GO" id="GO:0031145">
    <property type="term" value="P:anaphase-promoting complex-dependent catabolic process"/>
    <property type="evidence" value="ECO:0007669"/>
    <property type="project" value="TreeGrafter"/>
</dbReference>
<name>A0AAD3E362_9CHLO</name>
<dbReference type="PANTHER" id="PTHR12558">
    <property type="entry name" value="CELL DIVISION CYCLE 16,23,27"/>
    <property type="match status" value="1"/>
</dbReference>
<dbReference type="GO" id="GO:0005680">
    <property type="term" value="C:anaphase-promoting complex"/>
    <property type="evidence" value="ECO:0007669"/>
    <property type="project" value="TreeGrafter"/>
</dbReference>
<feature type="non-terminal residue" evidence="5">
    <location>
        <position position="429"/>
    </location>
</feature>
<dbReference type="Proteomes" id="UP001054857">
    <property type="component" value="Unassembled WGS sequence"/>
</dbReference>
<reference evidence="5 6" key="1">
    <citation type="journal article" date="2021" name="Sci. Rep.">
        <title>Genome sequencing of the multicellular alga Astrephomene provides insights into convergent evolution of germ-soma differentiation.</title>
        <authorList>
            <person name="Yamashita S."/>
            <person name="Yamamoto K."/>
            <person name="Matsuzaki R."/>
            <person name="Suzuki S."/>
            <person name="Yamaguchi H."/>
            <person name="Hirooka S."/>
            <person name="Minakuchi Y."/>
            <person name="Miyagishima S."/>
            <person name="Kawachi M."/>
            <person name="Toyoda A."/>
            <person name="Nozaki H."/>
        </authorList>
    </citation>
    <scope>NUCLEOTIDE SEQUENCE [LARGE SCALE GENOMIC DNA]</scope>
    <source>
        <strain evidence="5 6">NIES-4017</strain>
    </source>
</reference>
<dbReference type="Gene3D" id="1.25.40.10">
    <property type="entry name" value="Tetratricopeptide repeat domain"/>
    <property type="match status" value="3"/>
</dbReference>
<keyword evidence="1 3" id="KW-0802">TPR repeat</keyword>
<dbReference type="InterPro" id="IPR011990">
    <property type="entry name" value="TPR-like_helical_dom_sf"/>
</dbReference>
<dbReference type="Pfam" id="PF13181">
    <property type="entry name" value="TPR_8"/>
    <property type="match status" value="3"/>
</dbReference>
<evidence type="ECO:0000313" key="5">
    <source>
        <dbReference type="EMBL" id="GFR51642.1"/>
    </source>
</evidence>
<dbReference type="GO" id="GO:0005737">
    <property type="term" value="C:cytoplasm"/>
    <property type="evidence" value="ECO:0007669"/>
    <property type="project" value="TreeGrafter"/>
</dbReference>
<organism evidence="5 6">
    <name type="scientific">Astrephomene gubernaculifera</name>
    <dbReference type="NCBI Taxonomy" id="47775"/>
    <lineage>
        <taxon>Eukaryota</taxon>
        <taxon>Viridiplantae</taxon>
        <taxon>Chlorophyta</taxon>
        <taxon>core chlorophytes</taxon>
        <taxon>Chlorophyceae</taxon>
        <taxon>CS clade</taxon>
        <taxon>Chlamydomonadales</taxon>
        <taxon>Astrephomenaceae</taxon>
        <taxon>Astrephomene</taxon>
    </lineage>
</organism>
<evidence type="ECO:0000313" key="6">
    <source>
        <dbReference type="Proteomes" id="UP001054857"/>
    </source>
</evidence>
<dbReference type="AlphaFoldDB" id="A0AAD3E362"/>
<dbReference type="GO" id="GO:0051301">
    <property type="term" value="P:cell division"/>
    <property type="evidence" value="ECO:0007669"/>
    <property type="project" value="TreeGrafter"/>
</dbReference>
<dbReference type="GO" id="GO:0007091">
    <property type="term" value="P:metaphase/anaphase transition of mitotic cell cycle"/>
    <property type="evidence" value="ECO:0007669"/>
    <property type="project" value="TreeGrafter"/>
</dbReference>
<sequence>AKSGQASYMEGDSQNTPDPRDPPPAPVHQQLHPDAKLAAPGAAAGAGAPSPQPLFAAFGGRHGQGGAAAAAAAGGQQGGAAAAAAAAAAAESRAALLQLLTPLMEGVRHLASYRCSEAIAALGKLPVSQHRTAWVLCALGRAYFESMDYAKAAQSFEQARQLDRTRVEGMELYSTLLWHTRREYELSHLAQECSATDRLAPQTWCVMGNLFSGQKEHEAAIEFFLRAAQVDPTFTYAYTLAGHEYLANEDFDKAAACYRSALKLDPRHYNAMYGLGQIAYRQEKYGEALQNFRLAAAVNPRSSVLRCYVGMSAAKLGQHSLALEKLQEAIQLDPANPLARYERSAVLASLDRVQEALSELQALQRVAPGEASVAFQMGKLYKRQNNLTAAQQSFELALSYSGGSSSDAATIKAAIERLSLEEDEDEQEM</sequence>
<evidence type="ECO:0000256" key="4">
    <source>
        <dbReference type="SAM" id="MobiDB-lite"/>
    </source>
</evidence>
<dbReference type="SUPFAM" id="SSF81901">
    <property type="entry name" value="HCP-like"/>
    <property type="match status" value="1"/>
</dbReference>
<feature type="region of interest" description="Disordered" evidence="4">
    <location>
        <begin position="1"/>
        <end position="30"/>
    </location>
</feature>